<name>A0A1I2IHK2_9ACTN</name>
<organism evidence="2 3">
    <name type="scientific">Actinacidiphila alni</name>
    <dbReference type="NCBI Taxonomy" id="380248"/>
    <lineage>
        <taxon>Bacteria</taxon>
        <taxon>Bacillati</taxon>
        <taxon>Actinomycetota</taxon>
        <taxon>Actinomycetes</taxon>
        <taxon>Kitasatosporales</taxon>
        <taxon>Streptomycetaceae</taxon>
        <taxon>Actinacidiphila</taxon>
    </lineage>
</organism>
<evidence type="ECO:0000313" key="2">
    <source>
        <dbReference type="EMBL" id="SFF40021.1"/>
    </source>
</evidence>
<keyword evidence="1" id="KW-1133">Transmembrane helix</keyword>
<accession>A0A1I2IHK2</accession>
<dbReference type="RefSeq" id="WP_218160104.1">
    <property type="nucleotide sequence ID" value="NZ_FONG01000013.1"/>
</dbReference>
<evidence type="ECO:0000313" key="3">
    <source>
        <dbReference type="Proteomes" id="UP000199323"/>
    </source>
</evidence>
<sequence>MNGSEKPEAAEPEGAEPPVRRRRRTLAARFRGLYGESPWHLLTLLGCLAVCAYAAQRLLEYDWFEVAKWIVLGALVHDLVLVPLYAGADWLLGRALRRGRPVPQPVAGPGQDGAAGAERDTAVRVLNHLRVPAYLSLLLLLVYWPLVFQDAEPYAGATGLDPTVFLGRWLLITAVLFGLSALLFTLRSVVRPRRGRDAAPPPEGVSPDRPEAL</sequence>
<dbReference type="STRING" id="380248.SAMN05216251_11377"/>
<keyword evidence="1" id="KW-0472">Membrane</keyword>
<keyword evidence="1" id="KW-0812">Transmembrane</keyword>
<dbReference type="AlphaFoldDB" id="A0A1I2IHK2"/>
<feature type="transmembrane region" description="Helical" evidence="1">
    <location>
        <begin position="39"/>
        <end position="55"/>
    </location>
</feature>
<gene>
    <name evidence="2" type="ORF">SAMN05216251_11377</name>
</gene>
<feature type="transmembrane region" description="Helical" evidence="1">
    <location>
        <begin position="166"/>
        <end position="186"/>
    </location>
</feature>
<reference evidence="2 3" key="1">
    <citation type="submission" date="2016-10" db="EMBL/GenBank/DDBJ databases">
        <authorList>
            <person name="de Groot N.N."/>
        </authorList>
    </citation>
    <scope>NUCLEOTIDE SEQUENCE [LARGE SCALE GENOMIC DNA]</scope>
    <source>
        <strain evidence="2 3">CGMCC 4.3510</strain>
    </source>
</reference>
<protein>
    <submittedName>
        <fullName evidence="2">Uncharacterized protein</fullName>
    </submittedName>
</protein>
<evidence type="ECO:0000256" key="1">
    <source>
        <dbReference type="SAM" id="Phobius"/>
    </source>
</evidence>
<feature type="transmembrane region" description="Helical" evidence="1">
    <location>
        <begin position="129"/>
        <end position="146"/>
    </location>
</feature>
<dbReference type="EMBL" id="FONG01000013">
    <property type="protein sequence ID" value="SFF40021.1"/>
    <property type="molecule type" value="Genomic_DNA"/>
</dbReference>
<dbReference type="Proteomes" id="UP000199323">
    <property type="component" value="Unassembled WGS sequence"/>
</dbReference>
<keyword evidence="3" id="KW-1185">Reference proteome</keyword>
<proteinExistence type="predicted"/>
<feature type="transmembrane region" description="Helical" evidence="1">
    <location>
        <begin position="67"/>
        <end position="92"/>
    </location>
</feature>